<comment type="subunit">
    <text evidence="3">Forms a complex with KhpB.</text>
</comment>
<dbReference type="Proteomes" id="UP000824135">
    <property type="component" value="Unassembled WGS sequence"/>
</dbReference>
<dbReference type="Pfam" id="PF13083">
    <property type="entry name" value="KH_KhpA-B"/>
    <property type="match status" value="1"/>
</dbReference>
<evidence type="ECO:0000256" key="2">
    <source>
        <dbReference type="ARBA" id="ARBA00022884"/>
    </source>
</evidence>
<dbReference type="EMBL" id="DXCO01000030">
    <property type="protein sequence ID" value="HIY78177.1"/>
    <property type="molecule type" value="Genomic_DNA"/>
</dbReference>
<dbReference type="CDD" id="cd22533">
    <property type="entry name" value="KH-II_YlqC-like"/>
    <property type="match status" value="1"/>
</dbReference>
<keyword evidence="3" id="KW-0143">Chaperone</keyword>
<dbReference type="Gene3D" id="3.30.300.20">
    <property type="match status" value="1"/>
</dbReference>
<keyword evidence="3" id="KW-0961">Cell wall biogenesis/degradation</keyword>
<dbReference type="GO" id="GO:0009252">
    <property type="term" value="P:peptidoglycan biosynthetic process"/>
    <property type="evidence" value="ECO:0007669"/>
    <property type="project" value="UniProtKB-UniRule"/>
</dbReference>
<comment type="subcellular location">
    <subcellularLocation>
        <location evidence="3">Cytoplasm</location>
    </subcellularLocation>
</comment>
<dbReference type="GO" id="GO:0071555">
    <property type="term" value="P:cell wall organization"/>
    <property type="evidence" value="ECO:0007669"/>
    <property type="project" value="UniProtKB-KW"/>
</dbReference>
<name>A0A9D1Z8V5_9FIRM</name>
<dbReference type="GO" id="GO:0003723">
    <property type="term" value="F:RNA binding"/>
    <property type="evidence" value="ECO:0007669"/>
    <property type="project" value="UniProtKB-UniRule"/>
</dbReference>
<dbReference type="GO" id="GO:0005737">
    <property type="term" value="C:cytoplasm"/>
    <property type="evidence" value="ECO:0007669"/>
    <property type="project" value="UniProtKB-SubCell"/>
</dbReference>
<dbReference type="HAMAP" id="MF_00088">
    <property type="entry name" value="KhpA"/>
    <property type="match status" value="1"/>
</dbReference>
<comment type="function">
    <text evidence="3">A probable RNA chaperone. Forms a complex with KhpB which binds to cellular RNA and controls its expression. Plays a role in peptidoglycan (PG) homeostasis and cell length regulation.</text>
</comment>
<evidence type="ECO:0000256" key="1">
    <source>
        <dbReference type="ARBA" id="ARBA00022490"/>
    </source>
</evidence>
<gene>
    <name evidence="3" type="primary">khpA</name>
    <name evidence="4" type="ORF">H9728_03955</name>
</gene>
<dbReference type="PANTHER" id="PTHR34654:SF1">
    <property type="entry name" value="RNA-BINDING PROTEIN KHPA"/>
    <property type="match status" value="1"/>
</dbReference>
<dbReference type="AlphaFoldDB" id="A0A9D1Z8V5"/>
<dbReference type="PROSITE" id="PS50084">
    <property type="entry name" value="KH_TYPE_1"/>
    <property type="match status" value="1"/>
</dbReference>
<reference evidence="4" key="2">
    <citation type="submission" date="2021-04" db="EMBL/GenBank/DDBJ databases">
        <authorList>
            <person name="Gilroy R."/>
        </authorList>
    </citation>
    <scope>NUCLEOTIDE SEQUENCE</scope>
    <source>
        <strain evidence="4">CHK199-9574</strain>
    </source>
</reference>
<keyword evidence="2 3" id="KW-0694">RNA-binding</keyword>
<dbReference type="InterPro" id="IPR015946">
    <property type="entry name" value="KH_dom-like_a/b"/>
</dbReference>
<dbReference type="InterPro" id="IPR009019">
    <property type="entry name" value="KH_sf_prok-type"/>
</dbReference>
<keyword evidence="1 3" id="KW-0963">Cytoplasm</keyword>
<evidence type="ECO:0000313" key="4">
    <source>
        <dbReference type="EMBL" id="HIY78177.1"/>
    </source>
</evidence>
<evidence type="ECO:0000313" key="5">
    <source>
        <dbReference type="Proteomes" id="UP000824135"/>
    </source>
</evidence>
<keyword evidence="3" id="KW-0133">Cell shape</keyword>
<proteinExistence type="inferred from homology"/>
<reference evidence="4" key="1">
    <citation type="journal article" date="2021" name="PeerJ">
        <title>Extensive microbial diversity within the chicken gut microbiome revealed by metagenomics and culture.</title>
        <authorList>
            <person name="Gilroy R."/>
            <person name="Ravi A."/>
            <person name="Getino M."/>
            <person name="Pursley I."/>
            <person name="Horton D.L."/>
            <person name="Alikhan N.F."/>
            <person name="Baker D."/>
            <person name="Gharbi K."/>
            <person name="Hall N."/>
            <person name="Watson M."/>
            <person name="Adriaenssens E.M."/>
            <person name="Foster-Nyarko E."/>
            <person name="Jarju S."/>
            <person name="Secka A."/>
            <person name="Antonio M."/>
            <person name="Oren A."/>
            <person name="Chaudhuri R.R."/>
            <person name="La Ragione R."/>
            <person name="Hildebrand F."/>
            <person name="Pallen M.J."/>
        </authorList>
    </citation>
    <scope>NUCLEOTIDE SEQUENCE</scope>
    <source>
        <strain evidence="4">CHK199-9574</strain>
    </source>
</reference>
<sequence>MLELVKYIVNQFAEHKDEVEYQVSEEGTGVTITVLLEESDMGKVIGKQGKIAKALRTLVRCAASKEGKKYNIEIKEKEKAE</sequence>
<evidence type="ECO:0000256" key="3">
    <source>
        <dbReference type="HAMAP-Rule" id="MF_00088"/>
    </source>
</evidence>
<accession>A0A9D1Z8V5</accession>
<dbReference type="GO" id="GO:0008360">
    <property type="term" value="P:regulation of cell shape"/>
    <property type="evidence" value="ECO:0007669"/>
    <property type="project" value="UniProtKB-KW"/>
</dbReference>
<comment type="caution">
    <text evidence="4">The sequence shown here is derived from an EMBL/GenBank/DDBJ whole genome shotgun (WGS) entry which is preliminary data.</text>
</comment>
<dbReference type="PANTHER" id="PTHR34654">
    <property type="entry name" value="UPF0109 PROTEIN SCO5592"/>
    <property type="match status" value="1"/>
</dbReference>
<dbReference type="InterPro" id="IPR020627">
    <property type="entry name" value="KhpA"/>
</dbReference>
<comment type="similarity">
    <text evidence="3">Belongs to the KhpA RNA-binding protein family.</text>
</comment>
<organism evidence="4 5">
    <name type="scientific">Candidatus Borkfalkia excrementavium</name>
    <dbReference type="NCBI Taxonomy" id="2838505"/>
    <lineage>
        <taxon>Bacteria</taxon>
        <taxon>Bacillati</taxon>
        <taxon>Bacillota</taxon>
        <taxon>Clostridia</taxon>
        <taxon>Christensenellales</taxon>
        <taxon>Christensenellaceae</taxon>
        <taxon>Candidatus Borkfalkia</taxon>
    </lineage>
</organism>
<protein>
    <recommendedName>
        <fullName evidence="3">RNA-binding protein KhpA</fullName>
    </recommendedName>
    <alternativeName>
        <fullName evidence="3">KH-domain protein A</fullName>
    </alternativeName>
</protein>
<dbReference type="SUPFAM" id="SSF54814">
    <property type="entry name" value="Prokaryotic type KH domain (KH-domain type II)"/>
    <property type="match status" value="1"/>
</dbReference>